<feature type="transmembrane region" description="Helical" evidence="1">
    <location>
        <begin position="294"/>
        <end position="319"/>
    </location>
</feature>
<dbReference type="Proteomes" id="UP000036987">
    <property type="component" value="Unassembled WGS sequence"/>
</dbReference>
<protein>
    <recommendedName>
        <fullName evidence="2">GPI ethanolamine phosphate transferase 2 C-terminal domain-containing protein</fullName>
    </recommendedName>
</protein>
<dbReference type="InterPro" id="IPR039527">
    <property type="entry name" value="PIGG/GPI7"/>
</dbReference>
<feature type="transmembrane region" description="Helical" evidence="1">
    <location>
        <begin position="435"/>
        <end position="453"/>
    </location>
</feature>
<dbReference type="STRING" id="29655.A0A0K9PHI3"/>
<feature type="transmembrane region" description="Helical" evidence="1">
    <location>
        <begin position="126"/>
        <end position="145"/>
    </location>
</feature>
<dbReference type="Pfam" id="PF19316">
    <property type="entry name" value="PIGO_PIGG"/>
    <property type="match status" value="1"/>
</dbReference>
<accession>A0A0K9PHI3</accession>
<comment type="caution">
    <text evidence="3">The sequence shown here is derived from an EMBL/GenBank/DDBJ whole genome shotgun (WGS) entry which is preliminary data.</text>
</comment>
<dbReference type="PANTHER" id="PTHR23072:SF0">
    <property type="entry name" value="GPI ETHANOLAMINE PHOSPHATE TRANSFERASE 2"/>
    <property type="match status" value="1"/>
</dbReference>
<evidence type="ECO:0000256" key="1">
    <source>
        <dbReference type="SAM" id="Phobius"/>
    </source>
</evidence>
<dbReference type="OrthoDB" id="272139at2759"/>
<dbReference type="GO" id="GO:0051377">
    <property type="term" value="F:mannose-ethanolamine phosphotransferase activity"/>
    <property type="evidence" value="ECO:0007669"/>
    <property type="project" value="InterPro"/>
</dbReference>
<feature type="transmembrane region" description="Helical" evidence="1">
    <location>
        <begin position="409"/>
        <end position="428"/>
    </location>
</feature>
<proteinExistence type="predicted"/>
<name>A0A0K9PHI3_ZOSMR</name>
<feature type="domain" description="GPI ethanolamine phosphate transferase 2 C-terminal" evidence="2">
    <location>
        <begin position="220"/>
        <end position="581"/>
    </location>
</feature>
<dbReference type="GO" id="GO:0006506">
    <property type="term" value="P:GPI anchor biosynthetic process"/>
    <property type="evidence" value="ECO:0007669"/>
    <property type="project" value="InterPro"/>
</dbReference>
<feature type="transmembrane region" description="Helical" evidence="1">
    <location>
        <begin position="263"/>
        <end position="287"/>
    </location>
</feature>
<keyword evidence="1" id="KW-0812">Transmembrane</keyword>
<dbReference type="InterPro" id="IPR045687">
    <property type="entry name" value="PIGG/GPI7_C"/>
</dbReference>
<feature type="transmembrane region" description="Helical" evidence="1">
    <location>
        <begin position="473"/>
        <end position="497"/>
    </location>
</feature>
<feature type="transmembrane region" description="Helical" evidence="1">
    <location>
        <begin position="557"/>
        <end position="581"/>
    </location>
</feature>
<gene>
    <name evidence="3" type="ORF">ZOSMA_23G00910</name>
</gene>
<reference evidence="4" key="1">
    <citation type="journal article" date="2016" name="Nature">
        <title>The genome of the seagrass Zostera marina reveals angiosperm adaptation to the sea.</title>
        <authorList>
            <person name="Olsen J.L."/>
            <person name="Rouze P."/>
            <person name="Verhelst B."/>
            <person name="Lin Y.-C."/>
            <person name="Bayer T."/>
            <person name="Collen J."/>
            <person name="Dattolo E."/>
            <person name="De Paoli E."/>
            <person name="Dittami S."/>
            <person name="Maumus F."/>
            <person name="Michel G."/>
            <person name="Kersting A."/>
            <person name="Lauritano C."/>
            <person name="Lohaus R."/>
            <person name="Toepel M."/>
            <person name="Tonon T."/>
            <person name="Vanneste K."/>
            <person name="Amirebrahimi M."/>
            <person name="Brakel J."/>
            <person name="Bostroem C."/>
            <person name="Chovatia M."/>
            <person name="Grimwood J."/>
            <person name="Jenkins J.W."/>
            <person name="Jueterbock A."/>
            <person name="Mraz A."/>
            <person name="Stam W.T."/>
            <person name="Tice H."/>
            <person name="Bornberg-Bauer E."/>
            <person name="Green P.J."/>
            <person name="Pearson G.A."/>
            <person name="Procaccini G."/>
            <person name="Duarte C.M."/>
            <person name="Schmutz J."/>
            <person name="Reusch T.B.H."/>
            <person name="Van de Peer Y."/>
        </authorList>
    </citation>
    <scope>NUCLEOTIDE SEQUENCE [LARGE SCALE GENOMIC DNA]</scope>
    <source>
        <strain evidence="4">cv. Finnish</strain>
    </source>
</reference>
<keyword evidence="1" id="KW-1133">Transmembrane helix</keyword>
<dbReference type="PANTHER" id="PTHR23072">
    <property type="entry name" value="PHOSPHATIDYLINOSITOL GLYCAN-RELATED"/>
    <property type="match status" value="1"/>
</dbReference>
<keyword evidence="1" id="KW-0472">Membrane</keyword>
<keyword evidence="4" id="KW-1185">Reference proteome</keyword>
<feature type="transmembrane region" description="Helical" evidence="1">
    <location>
        <begin position="223"/>
        <end position="243"/>
    </location>
</feature>
<dbReference type="AlphaFoldDB" id="A0A0K9PHI3"/>
<evidence type="ECO:0000313" key="4">
    <source>
        <dbReference type="Proteomes" id="UP000036987"/>
    </source>
</evidence>
<feature type="transmembrane region" description="Helical" evidence="1">
    <location>
        <begin position="157"/>
        <end position="179"/>
    </location>
</feature>
<feature type="transmembrane region" description="Helical" evidence="1">
    <location>
        <begin position="331"/>
        <end position="350"/>
    </location>
</feature>
<dbReference type="EMBL" id="LFYR01000839">
    <property type="protein sequence ID" value="KMZ68434.1"/>
    <property type="molecule type" value="Genomic_DNA"/>
</dbReference>
<feature type="transmembrane region" description="Helical" evidence="1">
    <location>
        <begin position="518"/>
        <end position="542"/>
    </location>
</feature>
<dbReference type="OMA" id="KATEMEH"/>
<evidence type="ECO:0000259" key="2">
    <source>
        <dbReference type="Pfam" id="PF19316"/>
    </source>
</evidence>
<dbReference type="GO" id="GO:0016020">
    <property type="term" value="C:membrane"/>
    <property type="evidence" value="ECO:0007669"/>
    <property type="project" value="GOC"/>
</dbReference>
<organism evidence="3 4">
    <name type="scientific">Zostera marina</name>
    <name type="common">Eelgrass</name>
    <dbReference type="NCBI Taxonomy" id="29655"/>
    <lineage>
        <taxon>Eukaryota</taxon>
        <taxon>Viridiplantae</taxon>
        <taxon>Streptophyta</taxon>
        <taxon>Embryophyta</taxon>
        <taxon>Tracheophyta</taxon>
        <taxon>Spermatophyta</taxon>
        <taxon>Magnoliopsida</taxon>
        <taxon>Liliopsida</taxon>
        <taxon>Zosteraceae</taxon>
        <taxon>Zostera</taxon>
    </lineage>
</organism>
<evidence type="ECO:0000313" key="3">
    <source>
        <dbReference type="EMBL" id="KMZ68434.1"/>
    </source>
</evidence>
<feature type="transmembrane region" description="Helical" evidence="1">
    <location>
        <begin position="81"/>
        <end position="106"/>
    </location>
</feature>
<sequence length="599" mass="67349">MFSQNNAEFSSELCESLGDIAKQSCQLYLKASAFHNTWIFLNASGTISNITEHFINTVATYREFLETASTFLSHKATDKPIVLLAAGICALLASSLILIYILICLFKEILIWRENLTGIKENHYSLNLDEIFIMLCVFLHLFSLGGSSMVEEEQYTWHFFASTLYLIFLYTNLRALLVAENPDHSCKMKEGENTHHSFKNSARYNFDLSENRVSLWTEISRKYFKILCLLVVLICGRILRGWHQGGVNWSHLPDISTWLQKSGVSYIKAFQIASMFLTIILSSFSLLVQSLTSLFLVGILMGYFISGLLILLYVFPTIMASSYLDNSIHKIFYVILLIMVITVLASPWFVSLSYKKTTWTAEFGLKSSVDFITQNVITLGIQNCSYLIGAVFTSSWCLLQLLLQHPFNVMPMSLLLLQLYASCAYFIIDGTFRKQWVEVAAMYFLGMAGHFSLGNSNSIATVDVAGAFTGLSSHSMVLSGILMFVITHASSLLHSFGMIMPSSGPDNSELIHNLAARLGFRCLIPLILNSATLTSFTIILLIMRDHLFVWSVFTPKYLYICAATFSIYIGILVIAATYLYVSSIVFFRIRMAGHGVRDS</sequence>